<proteinExistence type="predicted"/>
<dbReference type="Proteomes" id="UP000261828">
    <property type="component" value="Unassembled WGS sequence"/>
</dbReference>
<dbReference type="AlphaFoldDB" id="A0A371JL56"/>
<comment type="caution">
    <text evidence="1">The sequence shown here is derived from an EMBL/GenBank/DDBJ whole genome shotgun (WGS) entry which is preliminary data.</text>
</comment>
<organism evidence="1 2">
    <name type="scientific">Flagellimonas nanhaiensis</name>
    <dbReference type="NCBI Taxonomy" id="2292706"/>
    <lineage>
        <taxon>Bacteria</taxon>
        <taxon>Pseudomonadati</taxon>
        <taxon>Bacteroidota</taxon>
        <taxon>Flavobacteriia</taxon>
        <taxon>Flavobacteriales</taxon>
        <taxon>Flavobacteriaceae</taxon>
        <taxon>Flagellimonas</taxon>
    </lineage>
</organism>
<evidence type="ECO:0000313" key="1">
    <source>
        <dbReference type="EMBL" id="RDY57683.1"/>
    </source>
</evidence>
<keyword evidence="2" id="KW-1185">Reference proteome</keyword>
<evidence type="ECO:0000313" key="2">
    <source>
        <dbReference type="Proteomes" id="UP000261828"/>
    </source>
</evidence>
<name>A0A371JL56_9FLAO</name>
<sequence>TSITVTDAGGTLSQDLDGTFATDAELAALNTDDADADPTNEYNTAVGLTGTSITVTDAGGTLSQDLDGTFATDAELAALNTDDADADPTNEYNTAVGLTGTSITVTDAGGTLSQDLDGTFATDAELAAVADDDVSVTNTVSGNRIATISEAGIASVDINETVTSLSQNTSTGVISYTDEDGGTPETANVVSADANNQISVGSDGGAFLNMPMIYSTGKINGDGTAAAIYQATVSRINEGDYQITFTTALGNSNYIIQLVTLDCGGDCPGNTGANYDDPGISYYDQQTSGFKVNIGDSDNGATQKDDIDLEFMFTVITLPN</sequence>
<dbReference type="EMBL" id="QTJX01000008">
    <property type="protein sequence ID" value="RDY57683.1"/>
    <property type="molecule type" value="Genomic_DNA"/>
</dbReference>
<protein>
    <submittedName>
        <fullName evidence="1">Uncharacterized protein</fullName>
    </submittedName>
</protein>
<accession>A0A371JL56</accession>
<reference evidence="1 2" key="1">
    <citation type="submission" date="2018-08" db="EMBL/GenBank/DDBJ databases">
        <title>Muricauda nanhaiensis sp. nov., isolated from seawater of the South China Sea.</title>
        <authorList>
            <person name="Dang Y."/>
        </authorList>
    </citation>
    <scope>NUCLEOTIDE SEQUENCE [LARGE SCALE GENOMIC DNA]</scope>
    <source>
        <strain evidence="1 2">SM1704</strain>
    </source>
</reference>
<feature type="non-terminal residue" evidence="1">
    <location>
        <position position="1"/>
    </location>
</feature>
<gene>
    <name evidence="1" type="ORF">DX873_18375</name>
</gene>